<sequence>MRKTAKDLGEYDELPSHTRQDIRDTRRDTFESRRDLKLFSGISAEPLNSFFRETYSRACDYLLKSSRLCYQLVFLIPCPAIFDCRGVAFSKLPGSDRRAPLLEIPAGSIPAIDRHPSLRQTSGRRRERRRKSMAGSWSAAELPRKEAGVLRGHEGAVLAVRFNGDGNYCLSCGKDRTLRLWNPHRGIHIKTYKSHGREVRDVHVTSDNAKLCSCGGDRQVFYWDVATGRVIRKFRGHDSEVNAVKFNEYGFVVVSAGYDRSVRAWDCRSQSTEPIQIIDTFTDSVMSICLTKTEIIAGSVDGTVRTFDIRMGRELVDDLKQPVNCISLSNDANCILANCLDSTLRLLDRTTGELLQEYKGHICKSYKMDCCLTNSDAHVIGGSEDGFIYFWDLVDASVISSFRAHASVVTSVNHHPKDCCMITSSIDGTIRVWKA</sequence>
<evidence type="ECO:0000313" key="9">
    <source>
        <dbReference type="Proteomes" id="UP001418222"/>
    </source>
</evidence>
<dbReference type="GO" id="GO:0071013">
    <property type="term" value="C:catalytic step 2 spliceosome"/>
    <property type="evidence" value="ECO:0007669"/>
    <property type="project" value="TreeGrafter"/>
</dbReference>
<feature type="repeat" description="WD" evidence="6">
    <location>
        <begin position="192"/>
        <end position="233"/>
    </location>
</feature>
<comment type="similarity">
    <text evidence="5">Belongs to the WD repeat MORG1 family.</text>
</comment>
<keyword evidence="9" id="KW-1185">Reference proteome</keyword>
<dbReference type="SUPFAM" id="SSF50978">
    <property type="entry name" value="WD40 repeat-like"/>
    <property type="match status" value="1"/>
</dbReference>
<evidence type="ECO:0008006" key="10">
    <source>
        <dbReference type="Google" id="ProtNLM"/>
    </source>
</evidence>
<dbReference type="InterPro" id="IPR015943">
    <property type="entry name" value="WD40/YVTN_repeat-like_dom_sf"/>
</dbReference>
<evidence type="ECO:0000256" key="5">
    <source>
        <dbReference type="ARBA" id="ARBA00038145"/>
    </source>
</evidence>
<feature type="repeat" description="WD" evidence="6">
    <location>
        <begin position="402"/>
        <end position="435"/>
    </location>
</feature>
<accession>A0AAP0BXY5</accession>
<keyword evidence="4" id="KW-0677">Repeat</keyword>
<dbReference type="Proteomes" id="UP001418222">
    <property type="component" value="Unassembled WGS sequence"/>
</dbReference>
<feature type="compositionally biased region" description="Basic residues" evidence="7">
    <location>
        <begin position="122"/>
        <end position="132"/>
    </location>
</feature>
<evidence type="ECO:0000313" key="8">
    <source>
        <dbReference type="EMBL" id="KAK8952244.1"/>
    </source>
</evidence>
<dbReference type="GO" id="GO:0005737">
    <property type="term" value="C:cytoplasm"/>
    <property type="evidence" value="ECO:0007669"/>
    <property type="project" value="UniProtKB-SubCell"/>
</dbReference>
<dbReference type="AlphaFoldDB" id="A0AAP0BXY5"/>
<evidence type="ECO:0000256" key="2">
    <source>
        <dbReference type="ARBA" id="ARBA00022490"/>
    </source>
</evidence>
<proteinExistence type="inferred from homology"/>
<feature type="region of interest" description="Disordered" evidence="7">
    <location>
        <begin position="112"/>
        <end position="139"/>
    </location>
</feature>
<gene>
    <name evidence="8" type="ORF">KSP39_PZI004587</name>
</gene>
<feature type="repeat" description="WD" evidence="6">
    <location>
        <begin position="234"/>
        <end position="275"/>
    </location>
</feature>
<evidence type="ECO:0000256" key="1">
    <source>
        <dbReference type="ARBA" id="ARBA00004496"/>
    </source>
</evidence>
<reference evidence="8 9" key="1">
    <citation type="journal article" date="2022" name="Nat. Plants">
        <title>Genomes of leafy and leafless Platanthera orchids illuminate the evolution of mycoheterotrophy.</title>
        <authorList>
            <person name="Li M.H."/>
            <person name="Liu K.W."/>
            <person name="Li Z."/>
            <person name="Lu H.C."/>
            <person name="Ye Q.L."/>
            <person name="Zhang D."/>
            <person name="Wang J.Y."/>
            <person name="Li Y.F."/>
            <person name="Zhong Z.M."/>
            <person name="Liu X."/>
            <person name="Yu X."/>
            <person name="Liu D.K."/>
            <person name="Tu X.D."/>
            <person name="Liu B."/>
            <person name="Hao Y."/>
            <person name="Liao X.Y."/>
            <person name="Jiang Y.T."/>
            <person name="Sun W.H."/>
            <person name="Chen J."/>
            <person name="Chen Y.Q."/>
            <person name="Ai Y."/>
            <person name="Zhai J.W."/>
            <person name="Wu S.S."/>
            <person name="Zhou Z."/>
            <person name="Hsiao Y.Y."/>
            <person name="Wu W.L."/>
            <person name="Chen Y.Y."/>
            <person name="Lin Y.F."/>
            <person name="Hsu J.L."/>
            <person name="Li C.Y."/>
            <person name="Wang Z.W."/>
            <person name="Zhao X."/>
            <person name="Zhong W.Y."/>
            <person name="Ma X.K."/>
            <person name="Ma L."/>
            <person name="Huang J."/>
            <person name="Chen G.Z."/>
            <person name="Huang M.Z."/>
            <person name="Huang L."/>
            <person name="Peng D.H."/>
            <person name="Luo Y.B."/>
            <person name="Zou S.Q."/>
            <person name="Chen S.P."/>
            <person name="Lan S."/>
            <person name="Tsai W.C."/>
            <person name="Van de Peer Y."/>
            <person name="Liu Z.J."/>
        </authorList>
    </citation>
    <scope>NUCLEOTIDE SEQUENCE [LARGE SCALE GENOMIC DNA]</scope>
    <source>
        <strain evidence="8">Lor287</strain>
    </source>
</reference>
<organism evidence="8 9">
    <name type="scientific">Platanthera zijinensis</name>
    <dbReference type="NCBI Taxonomy" id="2320716"/>
    <lineage>
        <taxon>Eukaryota</taxon>
        <taxon>Viridiplantae</taxon>
        <taxon>Streptophyta</taxon>
        <taxon>Embryophyta</taxon>
        <taxon>Tracheophyta</taxon>
        <taxon>Spermatophyta</taxon>
        <taxon>Magnoliopsida</taxon>
        <taxon>Liliopsida</taxon>
        <taxon>Asparagales</taxon>
        <taxon>Orchidaceae</taxon>
        <taxon>Orchidoideae</taxon>
        <taxon>Orchideae</taxon>
        <taxon>Orchidinae</taxon>
        <taxon>Platanthera</taxon>
    </lineage>
</organism>
<dbReference type="EMBL" id="JBBWWQ010000003">
    <property type="protein sequence ID" value="KAK8952244.1"/>
    <property type="molecule type" value="Genomic_DNA"/>
</dbReference>
<dbReference type="PANTHER" id="PTHR22842">
    <property type="entry name" value="WD40 REPEAT PROTEIN"/>
    <property type="match status" value="1"/>
</dbReference>
<dbReference type="Pfam" id="PF00400">
    <property type="entry name" value="WD40"/>
    <property type="match status" value="5"/>
</dbReference>
<keyword evidence="2" id="KW-0963">Cytoplasm</keyword>
<feature type="region of interest" description="Disordered" evidence="7">
    <location>
        <begin position="1"/>
        <end position="20"/>
    </location>
</feature>
<dbReference type="InterPro" id="IPR001680">
    <property type="entry name" value="WD40_rpt"/>
</dbReference>
<dbReference type="PANTHER" id="PTHR22842:SF3">
    <property type="entry name" value="WD REPEAT DOMAIN-CONTAINING PROTEIN 83"/>
    <property type="match status" value="1"/>
</dbReference>
<comment type="subcellular location">
    <subcellularLocation>
        <location evidence="1">Cytoplasm</location>
    </subcellularLocation>
</comment>
<dbReference type="GO" id="GO:0000398">
    <property type="term" value="P:mRNA splicing, via spliceosome"/>
    <property type="evidence" value="ECO:0007669"/>
    <property type="project" value="TreeGrafter"/>
</dbReference>
<name>A0AAP0BXY5_9ASPA</name>
<protein>
    <recommendedName>
        <fullName evidence="10">WD repeat domain-containing protein 83</fullName>
    </recommendedName>
</protein>
<dbReference type="PROSITE" id="PS50294">
    <property type="entry name" value="WD_REPEATS_REGION"/>
    <property type="match status" value="3"/>
</dbReference>
<dbReference type="FunFam" id="2.130.10.10:FF:000273">
    <property type="entry name" value="WD repeat domain-containing protein 83"/>
    <property type="match status" value="1"/>
</dbReference>
<evidence type="ECO:0000256" key="3">
    <source>
        <dbReference type="ARBA" id="ARBA00022574"/>
    </source>
</evidence>
<dbReference type="PROSITE" id="PS50082">
    <property type="entry name" value="WD_REPEATS_2"/>
    <property type="match status" value="4"/>
</dbReference>
<evidence type="ECO:0000256" key="6">
    <source>
        <dbReference type="PROSITE-ProRule" id="PRU00221"/>
    </source>
</evidence>
<keyword evidence="3 6" id="KW-0853">WD repeat</keyword>
<dbReference type="SMART" id="SM00320">
    <property type="entry name" value="WD40"/>
    <property type="match status" value="7"/>
</dbReference>
<dbReference type="InterPro" id="IPR051980">
    <property type="entry name" value="WD_repeat_MORG1"/>
</dbReference>
<dbReference type="Gene3D" id="2.130.10.10">
    <property type="entry name" value="YVTN repeat-like/Quinoprotein amine dehydrogenase"/>
    <property type="match status" value="1"/>
</dbReference>
<evidence type="ECO:0000256" key="4">
    <source>
        <dbReference type="ARBA" id="ARBA00022737"/>
    </source>
</evidence>
<dbReference type="InterPro" id="IPR036322">
    <property type="entry name" value="WD40_repeat_dom_sf"/>
</dbReference>
<evidence type="ECO:0000256" key="7">
    <source>
        <dbReference type="SAM" id="MobiDB-lite"/>
    </source>
</evidence>
<comment type="caution">
    <text evidence="8">The sequence shown here is derived from an EMBL/GenBank/DDBJ whole genome shotgun (WGS) entry which is preliminary data.</text>
</comment>
<feature type="repeat" description="WD" evidence="6">
    <location>
        <begin position="150"/>
        <end position="191"/>
    </location>
</feature>
<dbReference type="CDD" id="cd00200">
    <property type="entry name" value="WD40"/>
    <property type="match status" value="1"/>
</dbReference>